<keyword evidence="10" id="KW-1185">Reference proteome</keyword>
<dbReference type="EMBL" id="ADLN01000009">
    <property type="protein sequence ID" value="EHI61053.1"/>
    <property type="molecule type" value="Genomic_DNA"/>
</dbReference>
<dbReference type="UniPathway" id="UPA00253">
    <property type="reaction ID" value="UER00456"/>
</dbReference>
<accession>G5IBT5</accession>
<dbReference type="InterPro" id="IPR005106">
    <property type="entry name" value="Asp/hSer_DH_NAD-bd"/>
</dbReference>
<dbReference type="PANTHER" id="PTHR31873">
    <property type="entry name" value="L-ASPARTATE DEHYDROGENASE-RELATED"/>
    <property type="match status" value="1"/>
</dbReference>
<dbReference type="AlphaFoldDB" id="G5IBT5"/>
<dbReference type="Proteomes" id="UP000005384">
    <property type="component" value="Unassembled WGS sequence"/>
</dbReference>
<dbReference type="GO" id="GO:0016639">
    <property type="term" value="F:oxidoreductase activity, acting on the CH-NH2 group of donors, NAD or NADP as acceptor"/>
    <property type="evidence" value="ECO:0007669"/>
    <property type="project" value="UniProtKB-UniRule"/>
</dbReference>
<keyword evidence="2 6" id="KW-0662">Pyridine nucleotide biosynthesis</keyword>
<reference evidence="9 10" key="1">
    <citation type="submission" date="2011-08" db="EMBL/GenBank/DDBJ databases">
        <title>The Genome Sequence of Clostridium hathewayi WAL-18680.</title>
        <authorList>
            <consortium name="The Broad Institute Genome Sequencing Platform"/>
            <person name="Earl A."/>
            <person name="Ward D."/>
            <person name="Feldgarden M."/>
            <person name="Gevers D."/>
            <person name="Finegold S.M."/>
            <person name="Summanen P.H."/>
            <person name="Molitoris D.R."/>
            <person name="Song M."/>
            <person name="Daigneault M."/>
            <person name="Allen-Vercoe E."/>
            <person name="Young S.K."/>
            <person name="Zeng Q."/>
            <person name="Gargeya S."/>
            <person name="Fitzgerald M."/>
            <person name="Haas B."/>
            <person name="Abouelleil A."/>
            <person name="Alvarado L."/>
            <person name="Arachchi H.M."/>
            <person name="Berlin A."/>
            <person name="Brown A."/>
            <person name="Chapman S.B."/>
            <person name="Chen Z."/>
            <person name="Dunbar C."/>
            <person name="Freedman E."/>
            <person name="Gearin G."/>
            <person name="Gellesch M."/>
            <person name="Goldberg J."/>
            <person name="Griggs A."/>
            <person name="Gujja S."/>
            <person name="Heiman D."/>
            <person name="Howarth C."/>
            <person name="Larson L."/>
            <person name="Lui A."/>
            <person name="MacDonald P.J.P."/>
            <person name="Montmayeur A."/>
            <person name="Murphy C."/>
            <person name="Neiman D."/>
            <person name="Pearson M."/>
            <person name="Priest M."/>
            <person name="Roberts A."/>
            <person name="Saif S."/>
            <person name="Shea T."/>
            <person name="Shenoy N."/>
            <person name="Sisk P."/>
            <person name="Stolte C."/>
            <person name="Sykes S."/>
            <person name="Wortman J."/>
            <person name="Nusbaum C."/>
            <person name="Birren B."/>
        </authorList>
    </citation>
    <scope>NUCLEOTIDE SEQUENCE [LARGE SCALE GENOMIC DNA]</scope>
    <source>
        <strain evidence="9 10">WAL-18680</strain>
    </source>
</reference>
<evidence type="ECO:0000256" key="4">
    <source>
        <dbReference type="ARBA" id="ARBA00023002"/>
    </source>
</evidence>
<evidence type="ECO:0000259" key="8">
    <source>
        <dbReference type="Pfam" id="PF03447"/>
    </source>
</evidence>
<dbReference type="OrthoDB" id="1906017at2"/>
<keyword evidence="4 6" id="KW-0560">Oxidoreductase</keyword>
<proteinExistence type="inferred from homology"/>
<feature type="binding site" evidence="6">
    <location>
        <position position="126"/>
    </location>
    <ligand>
        <name>NAD(+)</name>
        <dbReference type="ChEBI" id="CHEBI:57540"/>
    </ligand>
</feature>
<gene>
    <name evidence="6" type="primary">nadX</name>
    <name evidence="9" type="ORF">HMPREF9473_01118</name>
</gene>
<keyword evidence="5 6" id="KW-0520">NAD</keyword>
<evidence type="ECO:0000256" key="6">
    <source>
        <dbReference type="HAMAP-Rule" id="MF_01265"/>
    </source>
</evidence>
<protein>
    <recommendedName>
        <fullName evidence="6">L-aspartate dehydrogenase</fullName>
        <ecNumber evidence="6">1.4.1.21</ecNumber>
    </recommendedName>
</protein>
<feature type="domain" description="Aspartate dehydrogenase" evidence="7">
    <location>
        <begin position="170"/>
        <end position="247"/>
    </location>
</feature>
<comment type="function">
    <text evidence="6">Specifically catalyzes the NAD or NADP-dependent dehydrogenation of L-aspartate to iminoaspartate.</text>
</comment>
<dbReference type="GO" id="GO:0009435">
    <property type="term" value="P:NAD+ biosynthetic process"/>
    <property type="evidence" value="ECO:0007669"/>
    <property type="project" value="UniProtKB-UniRule"/>
</dbReference>
<dbReference type="InterPro" id="IPR002811">
    <property type="entry name" value="Asp_DH"/>
</dbReference>
<dbReference type="Gene3D" id="3.40.50.720">
    <property type="entry name" value="NAD(P)-binding Rossmann-like Domain"/>
    <property type="match status" value="1"/>
</dbReference>
<comment type="miscellaneous">
    <text evidence="6">The iminoaspartate product is unstable in aqueous solution and can decompose to oxaloacetate and ammonia.</text>
</comment>
<comment type="catalytic activity">
    <reaction evidence="6">
        <text>L-aspartate + NAD(+) + H2O = oxaloacetate + NH4(+) + NADH + H(+)</text>
        <dbReference type="Rhea" id="RHEA:11788"/>
        <dbReference type="ChEBI" id="CHEBI:15377"/>
        <dbReference type="ChEBI" id="CHEBI:15378"/>
        <dbReference type="ChEBI" id="CHEBI:16452"/>
        <dbReference type="ChEBI" id="CHEBI:28938"/>
        <dbReference type="ChEBI" id="CHEBI:29991"/>
        <dbReference type="ChEBI" id="CHEBI:57540"/>
        <dbReference type="ChEBI" id="CHEBI:57945"/>
        <dbReference type="EC" id="1.4.1.21"/>
    </reaction>
</comment>
<dbReference type="Gene3D" id="3.30.360.10">
    <property type="entry name" value="Dihydrodipicolinate Reductase, domain 2"/>
    <property type="match status" value="1"/>
</dbReference>
<evidence type="ECO:0000256" key="2">
    <source>
        <dbReference type="ARBA" id="ARBA00022642"/>
    </source>
</evidence>
<evidence type="ECO:0000259" key="7">
    <source>
        <dbReference type="Pfam" id="PF01958"/>
    </source>
</evidence>
<feature type="domain" description="Aspartate/homoserine dehydrogenase NAD-binding" evidence="8">
    <location>
        <begin position="6"/>
        <end position="122"/>
    </location>
</feature>
<evidence type="ECO:0000313" key="10">
    <source>
        <dbReference type="Proteomes" id="UP000005384"/>
    </source>
</evidence>
<dbReference type="PANTHER" id="PTHR31873:SF6">
    <property type="entry name" value="ASPARTATE DEHYDROGENASE DOMAIN-CONTAINING PROTEIN"/>
    <property type="match status" value="1"/>
</dbReference>
<keyword evidence="3 6" id="KW-0521">NADP</keyword>
<dbReference type="GO" id="GO:0051287">
    <property type="term" value="F:NAD binding"/>
    <property type="evidence" value="ECO:0007669"/>
    <property type="project" value="UniProtKB-UniRule"/>
</dbReference>
<dbReference type="EC" id="1.4.1.21" evidence="6"/>
<name>G5IBT5_9FIRM</name>
<dbReference type="GO" id="GO:0033735">
    <property type="term" value="F:aspartate dehydrogenase [NAD(P)+] activity"/>
    <property type="evidence" value="ECO:0007669"/>
    <property type="project" value="UniProtKB-EC"/>
</dbReference>
<dbReference type="InterPro" id="IPR020626">
    <property type="entry name" value="Asp_DH_prok"/>
</dbReference>
<dbReference type="Pfam" id="PF03447">
    <property type="entry name" value="NAD_binding_3"/>
    <property type="match status" value="1"/>
</dbReference>
<organism evidence="9 10">
    <name type="scientific">Hungatella hathewayi WAL-18680</name>
    <dbReference type="NCBI Taxonomy" id="742737"/>
    <lineage>
        <taxon>Bacteria</taxon>
        <taxon>Bacillati</taxon>
        <taxon>Bacillota</taxon>
        <taxon>Clostridia</taxon>
        <taxon>Lachnospirales</taxon>
        <taxon>Lachnospiraceae</taxon>
        <taxon>Hungatella</taxon>
    </lineage>
</organism>
<comment type="catalytic activity">
    <reaction evidence="6">
        <text>L-aspartate + NADP(+) + H2O = oxaloacetate + NH4(+) + NADPH + H(+)</text>
        <dbReference type="Rhea" id="RHEA:11784"/>
        <dbReference type="ChEBI" id="CHEBI:15377"/>
        <dbReference type="ChEBI" id="CHEBI:15378"/>
        <dbReference type="ChEBI" id="CHEBI:16452"/>
        <dbReference type="ChEBI" id="CHEBI:28938"/>
        <dbReference type="ChEBI" id="CHEBI:29991"/>
        <dbReference type="ChEBI" id="CHEBI:57783"/>
        <dbReference type="ChEBI" id="CHEBI:58349"/>
        <dbReference type="EC" id="1.4.1.21"/>
    </reaction>
</comment>
<dbReference type="PATRIC" id="fig|742737.3.peg.1123"/>
<sequence length="261" mass="27398">MKKLRLGIVGTGYLSQIVVDAWKNGLLEEYELAGVFGRNEETTGKMAADAGCKACKDVDELLELKPDYIAEAASVACVKDMAVKVLSAGCNLVVLSIGAFADSEFLEQVKQTAREHGTKVHIASGAVGGFDVLQTVSLMGQATAGIETRKGPASLRNTPLYEEHLMTDTDSTNVFNGNAKEAIALLPTKVNVAVATSLATTGPEHTSVSIHSVPGMVGDDHKITAEIEGVKAVVDIYSSTSAIAGWSVVALLRNLVSPIVL</sequence>
<dbReference type="HOGENOM" id="CLU_089550_1_0_9"/>
<dbReference type="RefSeq" id="WP_006779104.1">
    <property type="nucleotide sequence ID" value="NZ_CP040506.1"/>
</dbReference>
<evidence type="ECO:0000256" key="1">
    <source>
        <dbReference type="ARBA" id="ARBA00008331"/>
    </source>
</evidence>
<dbReference type="GO" id="GO:0050661">
    <property type="term" value="F:NADP binding"/>
    <property type="evidence" value="ECO:0007669"/>
    <property type="project" value="UniProtKB-UniRule"/>
</dbReference>
<dbReference type="InterPro" id="IPR036291">
    <property type="entry name" value="NAD(P)-bd_dom_sf"/>
</dbReference>
<dbReference type="Pfam" id="PF01958">
    <property type="entry name" value="Asp_DH_C"/>
    <property type="match status" value="1"/>
</dbReference>
<comment type="caution">
    <text evidence="9">The sequence shown here is derived from an EMBL/GenBank/DDBJ whole genome shotgun (WGS) entry which is preliminary data.</text>
</comment>
<feature type="active site" evidence="6">
    <location>
        <position position="221"/>
    </location>
</feature>
<dbReference type="SUPFAM" id="SSF55347">
    <property type="entry name" value="Glyceraldehyde-3-phosphate dehydrogenase-like, C-terminal domain"/>
    <property type="match status" value="1"/>
</dbReference>
<evidence type="ECO:0000256" key="5">
    <source>
        <dbReference type="ARBA" id="ARBA00023027"/>
    </source>
</evidence>
<comment type="similarity">
    <text evidence="1 6">Belongs to the L-aspartate dehydrogenase family.</text>
</comment>
<dbReference type="SUPFAM" id="SSF51735">
    <property type="entry name" value="NAD(P)-binding Rossmann-fold domains"/>
    <property type="match status" value="1"/>
</dbReference>
<feature type="binding site" evidence="6">
    <location>
        <position position="191"/>
    </location>
    <ligand>
        <name>NAD(+)</name>
        <dbReference type="ChEBI" id="CHEBI:57540"/>
    </ligand>
</feature>
<evidence type="ECO:0000313" key="9">
    <source>
        <dbReference type="EMBL" id="EHI61053.1"/>
    </source>
</evidence>
<evidence type="ECO:0000256" key="3">
    <source>
        <dbReference type="ARBA" id="ARBA00022857"/>
    </source>
</evidence>
<dbReference type="HAMAP" id="MF_01265">
    <property type="entry name" value="NadX"/>
    <property type="match status" value="1"/>
</dbReference>
<comment type="pathway">
    <text evidence="6">Cofactor biosynthesis; NAD(+) biosynthesis; iminoaspartate from L-aspartate (dehydrogenase route): step 1/1.</text>
</comment>